<protein>
    <submittedName>
        <fullName evidence="2">Transcriptional repressor DicA</fullName>
    </submittedName>
</protein>
<dbReference type="Proteomes" id="UP000071641">
    <property type="component" value="Unassembled WGS sequence"/>
</dbReference>
<dbReference type="SMART" id="SM00530">
    <property type="entry name" value="HTH_XRE"/>
    <property type="match status" value="1"/>
</dbReference>
<gene>
    <name evidence="2" type="ORF">GCE9029_04859</name>
</gene>
<dbReference type="InterPro" id="IPR010982">
    <property type="entry name" value="Lambda_DNA-bd_dom_sf"/>
</dbReference>
<dbReference type="SUPFAM" id="SSF47413">
    <property type="entry name" value="lambda repressor-like DNA-binding domains"/>
    <property type="match status" value="1"/>
</dbReference>
<dbReference type="CDD" id="cd00093">
    <property type="entry name" value="HTH_XRE"/>
    <property type="match status" value="1"/>
</dbReference>
<accession>A0A128FFR5</accession>
<dbReference type="InterPro" id="IPR001387">
    <property type="entry name" value="Cro/C1-type_HTH"/>
</dbReference>
<proteinExistence type="predicted"/>
<dbReference type="PROSITE" id="PS50943">
    <property type="entry name" value="HTH_CROC1"/>
    <property type="match status" value="1"/>
</dbReference>
<dbReference type="Pfam" id="PF01381">
    <property type="entry name" value="HTH_3"/>
    <property type="match status" value="1"/>
</dbReference>
<evidence type="ECO:0000313" key="3">
    <source>
        <dbReference type="Proteomes" id="UP000071641"/>
    </source>
</evidence>
<dbReference type="AlphaFoldDB" id="A0A128FFR5"/>
<dbReference type="EMBL" id="FIZX01000009">
    <property type="protein sequence ID" value="CZF85184.1"/>
    <property type="molecule type" value="Genomic_DNA"/>
</dbReference>
<reference evidence="3" key="1">
    <citation type="submission" date="2016-02" db="EMBL/GenBank/DDBJ databases">
        <authorList>
            <person name="Rodrigo-Torres Lidia"/>
            <person name="Arahal R.David."/>
        </authorList>
    </citation>
    <scope>NUCLEOTIDE SEQUENCE [LARGE SCALE GENOMIC DNA]</scope>
    <source>
        <strain evidence="3">CECT 9029</strain>
    </source>
</reference>
<organism evidence="2 3">
    <name type="scientific">Grimontia celer</name>
    <dbReference type="NCBI Taxonomy" id="1796497"/>
    <lineage>
        <taxon>Bacteria</taxon>
        <taxon>Pseudomonadati</taxon>
        <taxon>Pseudomonadota</taxon>
        <taxon>Gammaproteobacteria</taxon>
        <taxon>Vibrionales</taxon>
        <taxon>Vibrionaceae</taxon>
        <taxon>Grimontia</taxon>
    </lineage>
</organism>
<evidence type="ECO:0000313" key="2">
    <source>
        <dbReference type="EMBL" id="CZF85184.1"/>
    </source>
</evidence>
<dbReference type="GO" id="GO:0003677">
    <property type="term" value="F:DNA binding"/>
    <property type="evidence" value="ECO:0007669"/>
    <property type="project" value="InterPro"/>
</dbReference>
<dbReference type="Gene3D" id="1.10.260.40">
    <property type="entry name" value="lambda repressor-like DNA-binding domains"/>
    <property type="match status" value="1"/>
</dbReference>
<keyword evidence="3" id="KW-1185">Reference proteome</keyword>
<sequence>MQDLAVKCVTVNSANQSVPWRRVVGQAMFIVKAHVAQRIREAREYRDITQVEMAQHLDVARQTYLDIESGKTEPKVSSLAIIADVTGRPLNWFLYGESTRSDIAFTHRDDLNTLLALFSQLPESARNLVMDQALLLAQYMINMTSPERDQ</sequence>
<dbReference type="STRING" id="1796497.GCE9029_04859"/>
<feature type="domain" description="HTH cro/C1-type" evidence="1">
    <location>
        <begin position="39"/>
        <end position="93"/>
    </location>
</feature>
<name>A0A128FFR5_9GAMM</name>
<evidence type="ECO:0000259" key="1">
    <source>
        <dbReference type="PROSITE" id="PS50943"/>
    </source>
</evidence>